<evidence type="ECO:0000313" key="1">
    <source>
        <dbReference type="EMBL" id="ABR16938.1"/>
    </source>
</evidence>
<protein>
    <submittedName>
        <fullName evidence="1">Uncharacterized protein</fullName>
    </submittedName>
</protein>
<sequence>MNVFRKLILGCLQIDSRDDIPSTEALAMAGVDYNVVQVRIVDQPWIWRLQKIFKRIWPFRKKNKVGDYERQSEKRSIIKAKGRRSRLKVAMENQKTVKSNANKGSNKRKIVLQGW</sequence>
<reference evidence="1" key="1">
    <citation type="submission" date="2007-06" db="EMBL/GenBank/DDBJ databases">
        <title>Full length cDNA sequences from Sitka Spruce (Picea sitchensis).</title>
        <authorList>
            <person name="Ralph S.G."/>
            <person name="Chun H.E."/>
            <person name="Liao N."/>
            <person name="Ali J."/>
            <person name="Reid K."/>
            <person name="Kolosova N."/>
            <person name="Cooper N."/>
            <person name="Cullis C."/>
            <person name="Jancsik S."/>
            <person name="Moore R."/>
            <person name="Mayo M."/>
            <person name="Wagner S."/>
            <person name="Holt R.A."/>
            <person name="Jones S.J.M."/>
            <person name="Marra M.A."/>
            <person name="Ritland C.E."/>
            <person name="Ritland K."/>
            <person name="Bohlmann J."/>
        </authorList>
    </citation>
    <scope>NUCLEOTIDE SEQUENCE</scope>
    <source>
        <tissue evidence="1">Green portion of the leader tissue</tissue>
    </source>
</reference>
<accession>B8LMQ8</accession>
<proteinExistence type="evidence at transcript level"/>
<dbReference type="AlphaFoldDB" id="B8LMQ8"/>
<dbReference type="EMBL" id="EF677085">
    <property type="protein sequence ID" value="ABR16938.1"/>
    <property type="molecule type" value="mRNA"/>
</dbReference>
<dbReference type="OMA" id="DYERQSE"/>
<organism evidence="1">
    <name type="scientific">Picea sitchensis</name>
    <name type="common">Sitka spruce</name>
    <name type="synonym">Pinus sitchensis</name>
    <dbReference type="NCBI Taxonomy" id="3332"/>
    <lineage>
        <taxon>Eukaryota</taxon>
        <taxon>Viridiplantae</taxon>
        <taxon>Streptophyta</taxon>
        <taxon>Embryophyta</taxon>
        <taxon>Tracheophyta</taxon>
        <taxon>Spermatophyta</taxon>
        <taxon>Pinopsida</taxon>
        <taxon>Pinidae</taxon>
        <taxon>Conifers I</taxon>
        <taxon>Pinales</taxon>
        <taxon>Pinaceae</taxon>
        <taxon>Picea</taxon>
    </lineage>
</organism>
<name>B8LMQ8_PICSI</name>